<evidence type="ECO:0000313" key="7">
    <source>
        <dbReference type="EMBL" id="EAQ47923.1"/>
    </source>
</evidence>
<proteinExistence type="predicted"/>
<comment type="subcellular location">
    <subcellularLocation>
        <location evidence="1">Membrane</location>
        <topology evidence="1">Multi-pass membrane protein</topology>
    </subcellularLocation>
</comment>
<feature type="transmembrane region" description="Helical" evidence="5">
    <location>
        <begin position="78"/>
        <end position="100"/>
    </location>
</feature>
<keyword evidence="8" id="KW-1185">Reference proteome</keyword>
<evidence type="ECO:0000256" key="1">
    <source>
        <dbReference type="ARBA" id="ARBA00004141"/>
    </source>
</evidence>
<feature type="transmembrane region" description="Helical" evidence="5">
    <location>
        <begin position="153"/>
        <end position="172"/>
    </location>
</feature>
<dbReference type="STRING" id="398720.MED217_13566"/>
<sequence>MALSSFNKQGILRGVISFFILLWVYAATAKLLEFDDFGIQLGQSPLLSAYAGILVWLVPLSEYILSALLLLPTTRKVGLYGSLCLMTAFTTYIIIILNYADFVPCSCGGILEALGWTEHLIFNGVCLFLAATAFLFAAQNSKSPITGLKRTEILKLCAGVLGSAVWVIVLFLTSEEQMHRNNAFIRRYPQHVAKVKAKINLGYNSYYIAGITNDSIYLGNTTAPLHIIATDTKLQDTIHHRLHLKDMDQYSFRSLQFRVLDTMYYLSDGSVPVIFTDTIGKWRPSRILKTEYSFYKLQPLHNSTFAVLTANKETGDHELGLLSFKDTVAFHIAPELLEKQVDGIFDVDGFLRYNESQDKLIYVYHYRNEYLVMNNMLKLEHSAKTIDTLSQAQLDIATSSTTLKIGPKSIAVHLNAATAGHYLYLRSDRLGQYEPAEMLEEASIIDVYDLQDKSYVLSFYLYDYKGHSLRNFMVKGDQLYAIYDTYLIKYTLKADAFKF</sequence>
<dbReference type="GO" id="GO:0030416">
    <property type="term" value="P:methylamine metabolic process"/>
    <property type="evidence" value="ECO:0007669"/>
    <property type="project" value="InterPro"/>
</dbReference>
<name>A3XR98_LEEBM</name>
<comment type="caution">
    <text evidence="7">The sequence shown here is derived from an EMBL/GenBank/DDBJ whole genome shotgun (WGS) entry which is preliminary data.</text>
</comment>
<dbReference type="AlphaFoldDB" id="A3XR98"/>
<evidence type="ECO:0000256" key="4">
    <source>
        <dbReference type="ARBA" id="ARBA00023136"/>
    </source>
</evidence>
<gene>
    <name evidence="7" type="ORF">MED217_13566</name>
</gene>
<keyword evidence="4 5" id="KW-0472">Membrane</keyword>
<dbReference type="eggNOG" id="ENOG502Z9VN">
    <property type="taxonomic scope" value="Bacteria"/>
</dbReference>
<keyword evidence="2 5" id="KW-0812">Transmembrane</keyword>
<keyword evidence="3 5" id="KW-1133">Transmembrane helix</keyword>
<evidence type="ECO:0000256" key="3">
    <source>
        <dbReference type="ARBA" id="ARBA00022989"/>
    </source>
</evidence>
<feature type="transmembrane region" description="Helical" evidence="5">
    <location>
        <begin position="120"/>
        <end position="141"/>
    </location>
</feature>
<evidence type="ECO:0000259" key="6">
    <source>
        <dbReference type="Pfam" id="PF07291"/>
    </source>
</evidence>
<evidence type="ECO:0000313" key="8">
    <source>
        <dbReference type="Proteomes" id="UP000001601"/>
    </source>
</evidence>
<dbReference type="HOGENOM" id="CLU_042391_0_0_10"/>
<dbReference type="GO" id="GO:0016020">
    <property type="term" value="C:membrane"/>
    <property type="evidence" value="ECO:0007669"/>
    <property type="project" value="UniProtKB-SubCell"/>
</dbReference>
<evidence type="ECO:0000256" key="5">
    <source>
        <dbReference type="SAM" id="Phobius"/>
    </source>
</evidence>
<feature type="transmembrane region" description="Helical" evidence="5">
    <location>
        <begin position="49"/>
        <end position="71"/>
    </location>
</feature>
<dbReference type="EMBL" id="AANC01000011">
    <property type="protein sequence ID" value="EAQ47923.1"/>
    <property type="molecule type" value="Genomic_DNA"/>
</dbReference>
<dbReference type="Proteomes" id="UP000001601">
    <property type="component" value="Unassembled WGS sequence"/>
</dbReference>
<evidence type="ECO:0000256" key="2">
    <source>
        <dbReference type="ARBA" id="ARBA00022692"/>
    </source>
</evidence>
<dbReference type="Pfam" id="PF07291">
    <property type="entry name" value="MauE"/>
    <property type="match status" value="1"/>
</dbReference>
<reference evidence="7 8" key="1">
    <citation type="journal article" date="2007" name="Nature">
        <title>Light stimulates growth of proteorhodopsin-containing marine Flavobacteria.</title>
        <authorList>
            <person name="Gomez-Consarnau L."/>
            <person name="Gonzalez J.M."/>
            <person name="Coll-Llado M."/>
            <person name="Gourdon P."/>
            <person name="Pascher T."/>
            <person name="Neutze R."/>
            <person name="Pedros-Alio C."/>
            <person name="Pinhassi J."/>
        </authorList>
    </citation>
    <scope>NUCLEOTIDE SEQUENCE [LARGE SCALE GENOMIC DNA]</scope>
    <source>
        <strain evidence="7 8">MED217</strain>
    </source>
</reference>
<dbReference type="InterPro" id="IPR009908">
    <property type="entry name" value="Methylamine_util_MauE"/>
</dbReference>
<dbReference type="RefSeq" id="WP_009781067.1">
    <property type="nucleotide sequence ID" value="NZ_CH672395.1"/>
</dbReference>
<protein>
    <recommendedName>
        <fullName evidence="6">Methylamine utilisation protein MauE domain-containing protein</fullName>
    </recommendedName>
</protein>
<feature type="domain" description="Methylamine utilisation protein MauE" evidence="6">
    <location>
        <begin position="13"/>
        <end position="135"/>
    </location>
</feature>
<accession>A3XR98</accession>
<feature type="transmembrane region" description="Helical" evidence="5">
    <location>
        <begin position="12"/>
        <end position="29"/>
    </location>
</feature>
<organism evidence="7 8">
    <name type="scientific">Leeuwenhoekiella blandensis (strain CECT 7118 / CCUG 51940 / KCTC 22103 / MED217)</name>
    <name type="common">Flavobacterium sp. (strain MED217)</name>
    <dbReference type="NCBI Taxonomy" id="398720"/>
    <lineage>
        <taxon>Bacteria</taxon>
        <taxon>Pseudomonadati</taxon>
        <taxon>Bacteroidota</taxon>
        <taxon>Flavobacteriia</taxon>
        <taxon>Flavobacteriales</taxon>
        <taxon>Flavobacteriaceae</taxon>
        <taxon>Leeuwenhoekiella</taxon>
    </lineage>
</organism>
<dbReference type="OrthoDB" id="673785at2"/>